<dbReference type="Gene3D" id="1.10.150.130">
    <property type="match status" value="1"/>
</dbReference>
<dbReference type="InterPro" id="IPR002104">
    <property type="entry name" value="Integrase_catalytic"/>
</dbReference>
<dbReference type="InterPro" id="IPR050090">
    <property type="entry name" value="Tyrosine_recombinase_XerCD"/>
</dbReference>
<evidence type="ECO:0000256" key="1">
    <source>
        <dbReference type="ARBA" id="ARBA00008857"/>
    </source>
</evidence>
<keyword evidence="4" id="KW-0233">DNA recombination</keyword>
<dbReference type="Pfam" id="PF00589">
    <property type="entry name" value="Phage_integrase"/>
    <property type="match status" value="1"/>
</dbReference>
<dbReference type="PROSITE" id="PS51900">
    <property type="entry name" value="CB"/>
    <property type="match status" value="1"/>
</dbReference>
<evidence type="ECO:0000313" key="8">
    <source>
        <dbReference type="EMBL" id="MCY9760625.1"/>
    </source>
</evidence>
<dbReference type="Proteomes" id="UP001527181">
    <property type="component" value="Unassembled WGS sequence"/>
</dbReference>
<dbReference type="InterPro" id="IPR011010">
    <property type="entry name" value="DNA_brk_join_enz"/>
</dbReference>
<comment type="caution">
    <text evidence="8">The sequence shown here is derived from an EMBL/GenBank/DDBJ whole genome shotgun (WGS) entry which is preliminary data.</text>
</comment>
<dbReference type="Gene3D" id="1.10.443.10">
    <property type="entry name" value="Intergrase catalytic core"/>
    <property type="match status" value="1"/>
</dbReference>
<organism evidence="8 9">
    <name type="scientific">Paenibacillus alvei</name>
    <name type="common">Bacillus alvei</name>
    <dbReference type="NCBI Taxonomy" id="44250"/>
    <lineage>
        <taxon>Bacteria</taxon>
        <taxon>Bacillati</taxon>
        <taxon>Bacillota</taxon>
        <taxon>Bacilli</taxon>
        <taxon>Bacillales</taxon>
        <taxon>Paenibacillaceae</taxon>
        <taxon>Paenibacillus</taxon>
    </lineage>
</organism>
<comment type="similarity">
    <text evidence="1">Belongs to the 'phage' integrase family.</text>
</comment>
<evidence type="ECO:0000256" key="5">
    <source>
        <dbReference type="PROSITE-ProRule" id="PRU01248"/>
    </source>
</evidence>
<dbReference type="RefSeq" id="WP_163979301.1">
    <property type="nucleotide sequence ID" value="NZ_JAMDNP010000015.1"/>
</dbReference>
<dbReference type="SUPFAM" id="SSF56349">
    <property type="entry name" value="DNA breaking-rejoining enzymes"/>
    <property type="match status" value="1"/>
</dbReference>
<dbReference type="PANTHER" id="PTHR30349:SF41">
    <property type="entry name" value="INTEGRASE_RECOMBINASE PROTEIN MJ0367-RELATED"/>
    <property type="match status" value="1"/>
</dbReference>
<dbReference type="EMBL" id="JAMDNP010000015">
    <property type="protein sequence ID" value="MCY9760625.1"/>
    <property type="molecule type" value="Genomic_DNA"/>
</dbReference>
<dbReference type="PANTHER" id="PTHR30349">
    <property type="entry name" value="PHAGE INTEGRASE-RELATED"/>
    <property type="match status" value="1"/>
</dbReference>
<dbReference type="Pfam" id="PF02899">
    <property type="entry name" value="Phage_int_SAM_1"/>
    <property type="match status" value="1"/>
</dbReference>
<feature type="domain" description="Core-binding (CB)" evidence="7">
    <location>
        <begin position="7"/>
        <end position="98"/>
    </location>
</feature>
<dbReference type="InterPro" id="IPR013762">
    <property type="entry name" value="Integrase-like_cat_sf"/>
</dbReference>
<evidence type="ECO:0000256" key="2">
    <source>
        <dbReference type="ARBA" id="ARBA00022908"/>
    </source>
</evidence>
<evidence type="ECO:0000259" key="7">
    <source>
        <dbReference type="PROSITE" id="PS51900"/>
    </source>
</evidence>
<dbReference type="InterPro" id="IPR010998">
    <property type="entry name" value="Integrase_recombinase_N"/>
</dbReference>
<dbReference type="InterPro" id="IPR044068">
    <property type="entry name" value="CB"/>
</dbReference>
<evidence type="ECO:0000256" key="3">
    <source>
        <dbReference type="ARBA" id="ARBA00023125"/>
    </source>
</evidence>
<sequence length="301" mass="34272">MTSGISSQGQHIIKSFIDDLSENKDLSKKTLSEYSSDIKHFIKWFESGIQNSDYFGLEEVATPTITRYREVSENELSLQPATINRRLVTLKCLFSWAVEKRLIHRDPTKPVKLLRQVKTSPRKMTDKEEAALVAAVERDGSVRDHTIIVVMLQTGLRTMELCDLAPENVTIGKRSGTLVVRGKGNKYREVPLNSTCREALSKYLESYSLSNSSYLFRSVKTGGRLSERGLRHLVRKYMLAARLEGLSAHDLRHRFGYVLAEKTPIHRIAQIMGHDSLDTTMIYVSANKEDLQNEVEKIAWK</sequence>
<dbReference type="PROSITE" id="PS51898">
    <property type="entry name" value="TYR_RECOMBINASE"/>
    <property type="match status" value="1"/>
</dbReference>
<evidence type="ECO:0000259" key="6">
    <source>
        <dbReference type="PROSITE" id="PS51898"/>
    </source>
</evidence>
<keyword evidence="3 5" id="KW-0238">DNA-binding</keyword>
<evidence type="ECO:0000256" key="4">
    <source>
        <dbReference type="ARBA" id="ARBA00023172"/>
    </source>
</evidence>
<accession>A0ABT4GVB4</accession>
<keyword evidence="2" id="KW-0229">DNA integration</keyword>
<evidence type="ECO:0000313" key="9">
    <source>
        <dbReference type="Proteomes" id="UP001527181"/>
    </source>
</evidence>
<dbReference type="CDD" id="cd00397">
    <property type="entry name" value="DNA_BRE_C"/>
    <property type="match status" value="1"/>
</dbReference>
<reference evidence="8 9" key="1">
    <citation type="submission" date="2022-05" db="EMBL/GenBank/DDBJ databases">
        <title>Genome Sequencing of Bee-Associated Microbes.</title>
        <authorList>
            <person name="Dunlap C."/>
        </authorList>
    </citation>
    <scope>NUCLEOTIDE SEQUENCE [LARGE SCALE GENOMIC DNA]</scope>
    <source>
        <strain evidence="8 9">NRRL B-04010</strain>
    </source>
</reference>
<proteinExistence type="inferred from homology"/>
<name>A0ABT4GVB4_PAEAL</name>
<feature type="domain" description="Tyr recombinase" evidence="6">
    <location>
        <begin position="119"/>
        <end position="296"/>
    </location>
</feature>
<dbReference type="InterPro" id="IPR004107">
    <property type="entry name" value="Integrase_SAM-like_N"/>
</dbReference>
<gene>
    <name evidence="8" type="ORF">M5X12_08550</name>
</gene>
<keyword evidence="9" id="KW-1185">Reference proteome</keyword>
<protein>
    <submittedName>
        <fullName evidence="8">Tyrosine-type recombinase/integrase</fullName>
    </submittedName>
</protein>